<keyword evidence="2" id="KW-1185">Reference proteome</keyword>
<dbReference type="OrthoDB" id="7864349at2"/>
<evidence type="ECO:0000313" key="2">
    <source>
        <dbReference type="Proteomes" id="UP000199582"/>
    </source>
</evidence>
<dbReference type="RefSeq" id="WP_093036648.1">
    <property type="nucleotide sequence ID" value="NZ_FOAG01000006.1"/>
</dbReference>
<dbReference type="STRING" id="1287727.SAMN05443999_106240"/>
<dbReference type="EMBL" id="FOAG01000006">
    <property type="protein sequence ID" value="SEL61968.1"/>
    <property type="molecule type" value="Genomic_DNA"/>
</dbReference>
<evidence type="ECO:0008006" key="3">
    <source>
        <dbReference type="Google" id="ProtNLM"/>
    </source>
</evidence>
<evidence type="ECO:0000313" key="1">
    <source>
        <dbReference type="EMBL" id="SEL61968.1"/>
    </source>
</evidence>
<dbReference type="Proteomes" id="UP000199582">
    <property type="component" value="Unassembled WGS sequence"/>
</dbReference>
<accession>A0A1H7RPN8</accession>
<gene>
    <name evidence="1" type="ORF">SAMN05443999_106240</name>
</gene>
<name>A0A1H7RPN8_9RHOB</name>
<proteinExistence type="predicted"/>
<dbReference type="AlphaFoldDB" id="A0A1H7RPN8"/>
<reference evidence="1 2" key="1">
    <citation type="submission" date="2016-10" db="EMBL/GenBank/DDBJ databases">
        <authorList>
            <person name="de Groot N.N."/>
        </authorList>
    </citation>
    <scope>NUCLEOTIDE SEQUENCE [LARGE SCALE GENOMIC DNA]</scope>
    <source>
        <strain evidence="1 2">DSM 100674</strain>
    </source>
</reference>
<organism evidence="1 2">
    <name type="scientific">Roseovarius azorensis</name>
    <dbReference type="NCBI Taxonomy" id="1287727"/>
    <lineage>
        <taxon>Bacteria</taxon>
        <taxon>Pseudomonadati</taxon>
        <taxon>Pseudomonadota</taxon>
        <taxon>Alphaproteobacteria</taxon>
        <taxon>Rhodobacterales</taxon>
        <taxon>Roseobacteraceae</taxon>
        <taxon>Roseovarius</taxon>
    </lineage>
</organism>
<dbReference type="PROSITE" id="PS51257">
    <property type="entry name" value="PROKAR_LIPOPROTEIN"/>
    <property type="match status" value="1"/>
</dbReference>
<protein>
    <recommendedName>
        <fullName evidence="3">Lipoprotein</fullName>
    </recommendedName>
</protein>
<sequence length="127" mass="13550">MRGFVVILMAALAGCNTPGPEFRGTDPVRAQVGRSVFDVRVDGTRAQAIRVNSEWAPRLEAVAPRGAAAIAQVSGCRVVRVWGDQAVMVAEIDCGEGAALLPRGHAYDCELDHIHGGYAELICTPRH</sequence>